<gene>
    <name evidence="5" type="ORF">CcCBS67573_g02318</name>
</gene>
<dbReference type="SUPFAM" id="SSF53850">
    <property type="entry name" value="Periplasmic binding protein-like II"/>
    <property type="match status" value="1"/>
</dbReference>
<dbReference type="PANTHER" id="PTHR30024:SF47">
    <property type="entry name" value="TAURINE-BINDING PERIPLASMIC PROTEIN"/>
    <property type="match status" value="1"/>
</dbReference>
<reference evidence="5 6" key="1">
    <citation type="journal article" date="2019" name="Sci. Rep.">
        <title>Comparative genomics of chytrid fungi reveal insights into the obligate biotrophic and pathogenic lifestyle of Synchytrium endobioticum.</title>
        <authorList>
            <person name="van de Vossenberg B.T.L.H."/>
            <person name="Warris S."/>
            <person name="Nguyen H.D.T."/>
            <person name="van Gent-Pelzer M.P.E."/>
            <person name="Joly D.L."/>
            <person name="van de Geest H.C."/>
            <person name="Bonants P.J.M."/>
            <person name="Smith D.S."/>
            <person name="Levesque C.A."/>
            <person name="van der Lee T.A.J."/>
        </authorList>
    </citation>
    <scope>NUCLEOTIDE SEQUENCE [LARGE SCALE GENOMIC DNA]</scope>
    <source>
        <strain evidence="5 6">CBS 675.73</strain>
    </source>
</reference>
<evidence type="ECO:0000313" key="6">
    <source>
        <dbReference type="Proteomes" id="UP000320333"/>
    </source>
</evidence>
<dbReference type="InterPro" id="IPR054364">
    <property type="entry name" value="Ca3427-like_PBP2"/>
</dbReference>
<protein>
    <recommendedName>
        <fullName evidence="4">Ca3427-like PBP 2 domain-containing protein</fullName>
    </recommendedName>
</protein>
<dbReference type="EMBL" id="QEAP01000047">
    <property type="protein sequence ID" value="TPX76431.1"/>
    <property type="molecule type" value="Genomic_DNA"/>
</dbReference>
<dbReference type="PANTHER" id="PTHR30024">
    <property type="entry name" value="ALIPHATIC SULFONATES-BINDING PROTEIN-RELATED"/>
    <property type="match status" value="1"/>
</dbReference>
<dbReference type="OrthoDB" id="1363at2759"/>
<evidence type="ECO:0000313" key="5">
    <source>
        <dbReference type="EMBL" id="TPX76431.1"/>
    </source>
</evidence>
<dbReference type="Gene3D" id="3.40.190.10">
    <property type="entry name" value="Periplasmic binding protein-like II"/>
    <property type="match status" value="2"/>
</dbReference>
<dbReference type="GO" id="GO:0042597">
    <property type="term" value="C:periplasmic space"/>
    <property type="evidence" value="ECO:0007669"/>
    <property type="project" value="UniProtKB-SubCell"/>
</dbReference>
<dbReference type="AlphaFoldDB" id="A0A507FJ17"/>
<evidence type="ECO:0000256" key="1">
    <source>
        <dbReference type="ARBA" id="ARBA00004418"/>
    </source>
</evidence>
<dbReference type="Proteomes" id="UP000320333">
    <property type="component" value="Unassembled WGS sequence"/>
</dbReference>
<evidence type="ECO:0000259" key="4">
    <source>
        <dbReference type="Pfam" id="PF22384"/>
    </source>
</evidence>
<proteinExistence type="inferred from homology"/>
<keyword evidence="6" id="KW-1185">Reference proteome</keyword>
<organism evidence="5 6">
    <name type="scientific">Chytriomyces confervae</name>
    <dbReference type="NCBI Taxonomy" id="246404"/>
    <lineage>
        <taxon>Eukaryota</taxon>
        <taxon>Fungi</taxon>
        <taxon>Fungi incertae sedis</taxon>
        <taxon>Chytridiomycota</taxon>
        <taxon>Chytridiomycota incertae sedis</taxon>
        <taxon>Chytridiomycetes</taxon>
        <taxon>Chytridiales</taxon>
        <taxon>Chytriomycetaceae</taxon>
        <taxon>Chytriomyces</taxon>
    </lineage>
</organism>
<evidence type="ECO:0000256" key="2">
    <source>
        <dbReference type="ARBA" id="ARBA00010742"/>
    </source>
</evidence>
<comment type="subcellular location">
    <subcellularLocation>
        <location evidence="1">Periplasm</location>
    </subcellularLocation>
</comment>
<feature type="domain" description="Ca3427-like PBP 2" evidence="4">
    <location>
        <begin position="149"/>
        <end position="224"/>
    </location>
</feature>
<comment type="caution">
    <text evidence="5">The sequence shown here is derived from an EMBL/GenBank/DDBJ whole genome shotgun (WGS) entry which is preliminary data.</text>
</comment>
<comment type="similarity">
    <text evidence="2">Belongs to the bacterial solute-binding protein SsuA/TauA family.</text>
</comment>
<sequence length="354" mass="37592">MAPTLQPIQALNNAVSHASRLKTPTSATAPLSAVPLTVGCVPEHFSIPFFHTKTSQSNPFKITSCPSGTGQMIKMLQSGEIDICVGLMEGLVAALAKDSQAAGFKIVGSLTKSSLTWSVAVSPKQMQAGGIFDAEGAIVGDDQAPRIRGKTIGISRFGSGSHLIPFVIPSASHTTPPQEYKFVQLHDIAGLRNGISSGQADAFLWERFTTKKYVDSGELAVLGSVTPPWPAFMFACRTAVLETAEGEQRVQEFLDGVSKAINGSVYATVAESESHERSVVREGIIPEICEKFGYATGDVASWFDTVEFSRDCREVDVSAVERCLGALKSAGVLDASSVVAKDVFFASATTRLVL</sequence>
<evidence type="ECO:0000256" key="3">
    <source>
        <dbReference type="ARBA" id="ARBA00022729"/>
    </source>
</evidence>
<accession>A0A507FJ17</accession>
<name>A0A507FJ17_9FUNG</name>
<keyword evidence="3" id="KW-0732">Signal</keyword>
<dbReference type="Pfam" id="PF22384">
    <property type="entry name" value="PBP2_Ca3427_like"/>
    <property type="match status" value="1"/>
</dbReference>